<name>A0A6I2UVG6_9FIRM</name>
<dbReference type="EC" id="3.1.26.4" evidence="6 14"/>
<evidence type="ECO:0000256" key="2">
    <source>
        <dbReference type="ARBA" id="ARBA00001946"/>
    </source>
</evidence>
<evidence type="ECO:0000256" key="6">
    <source>
        <dbReference type="ARBA" id="ARBA00012180"/>
    </source>
</evidence>
<dbReference type="PROSITE" id="PS51975">
    <property type="entry name" value="RNASE_H_2"/>
    <property type="match status" value="1"/>
</dbReference>
<evidence type="ECO:0000256" key="11">
    <source>
        <dbReference type="ARBA" id="ARBA00022759"/>
    </source>
</evidence>
<evidence type="ECO:0000256" key="10">
    <source>
        <dbReference type="ARBA" id="ARBA00022723"/>
    </source>
</evidence>
<dbReference type="CDD" id="cd07182">
    <property type="entry name" value="RNase_HII_bacteria_HII_like"/>
    <property type="match status" value="1"/>
</dbReference>
<organism evidence="18 19">
    <name type="scientific">Selenomonas montiformis</name>
    <dbReference type="NCBI Taxonomy" id="2652285"/>
    <lineage>
        <taxon>Bacteria</taxon>
        <taxon>Bacillati</taxon>
        <taxon>Bacillota</taxon>
        <taxon>Negativicutes</taxon>
        <taxon>Selenomonadales</taxon>
        <taxon>Selenomonadaceae</taxon>
        <taxon>Selenomonas</taxon>
    </lineage>
</organism>
<evidence type="ECO:0000256" key="13">
    <source>
        <dbReference type="ARBA" id="ARBA00023211"/>
    </source>
</evidence>
<keyword evidence="11 14" id="KW-0255">Endonuclease</keyword>
<dbReference type="RefSeq" id="WP_154620043.1">
    <property type="nucleotide sequence ID" value="NZ_VUNL01000003.1"/>
</dbReference>
<evidence type="ECO:0000256" key="9">
    <source>
        <dbReference type="ARBA" id="ARBA00022722"/>
    </source>
</evidence>
<dbReference type="GO" id="GO:0043137">
    <property type="term" value="P:DNA replication, removal of RNA primer"/>
    <property type="evidence" value="ECO:0007669"/>
    <property type="project" value="TreeGrafter"/>
</dbReference>
<evidence type="ECO:0000313" key="18">
    <source>
        <dbReference type="EMBL" id="MSV24269.1"/>
    </source>
</evidence>
<dbReference type="InterPro" id="IPR012337">
    <property type="entry name" value="RNaseH-like_sf"/>
</dbReference>
<evidence type="ECO:0000256" key="14">
    <source>
        <dbReference type="HAMAP-Rule" id="MF_00052"/>
    </source>
</evidence>
<evidence type="ECO:0000256" key="1">
    <source>
        <dbReference type="ARBA" id="ARBA00000077"/>
    </source>
</evidence>
<comment type="cofactor">
    <cofactor evidence="14 15">
        <name>Mn(2+)</name>
        <dbReference type="ChEBI" id="CHEBI:29035"/>
    </cofactor>
    <cofactor evidence="14 15">
        <name>Mg(2+)</name>
        <dbReference type="ChEBI" id="CHEBI:18420"/>
    </cofactor>
    <text evidence="14 15">Manganese or magnesium. Binds 1 divalent metal ion per monomer in the absence of substrate. May bind a second metal ion after substrate binding.</text>
</comment>
<evidence type="ECO:0000256" key="15">
    <source>
        <dbReference type="PROSITE-ProRule" id="PRU01319"/>
    </source>
</evidence>
<dbReference type="GO" id="GO:0004523">
    <property type="term" value="F:RNA-DNA hybrid ribonuclease activity"/>
    <property type="evidence" value="ECO:0007669"/>
    <property type="project" value="UniProtKB-UniRule"/>
</dbReference>
<evidence type="ECO:0000256" key="12">
    <source>
        <dbReference type="ARBA" id="ARBA00022801"/>
    </source>
</evidence>
<comment type="subcellular location">
    <subcellularLocation>
        <location evidence="4 14">Cytoplasm</location>
    </subcellularLocation>
</comment>
<dbReference type="SUPFAM" id="SSF53098">
    <property type="entry name" value="Ribonuclease H-like"/>
    <property type="match status" value="1"/>
</dbReference>
<evidence type="ECO:0000256" key="7">
    <source>
        <dbReference type="ARBA" id="ARBA00019179"/>
    </source>
</evidence>
<dbReference type="AlphaFoldDB" id="A0A6I2UVG6"/>
<dbReference type="HAMAP" id="MF_00052_B">
    <property type="entry name" value="RNase_HII_B"/>
    <property type="match status" value="1"/>
</dbReference>
<dbReference type="GO" id="GO:0030145">
    <property type="term" value="F:manganese ion binding"/>
    <property type="evidence" value="ECO:0007669"/>
    <property type="project" value="UniProtKB-UniRule"/>
</dbReference>
<keyword evidence="8 14" id="KW-0963">Cytoplasm</keyword>
<comment type="similarity">
    <text evidence="5 14 16">Belongs to the RNase HII family.</text>
</comment>
<dbReference type="InterPro" id="IPR001352">
    <property type="entry name" value="RNase_HII/HIII"/>
</dbReference>
<dbReference type="FunFam" id="3.30.420.10:FF:000006">
    <property type="entry name" value="Ribonuclease HII"/>
    <property type="match status" value="1"/>
</dbReference>
<feature type="domain" description="RNase H type-2" evidence="17">
    <location>
        <begin position="72"/>
        <end position="260"/>
    </location>
</feature>
<dbReference type="InterPro" id="IPR022898">
    <property type="entry name" value="RNase_HII"/>
</dbReference>
<accession>A0A6I2UVG6</accession>
<dbReference type="Gene3D" id="3.30.420.10">
    <property type="entry name" value="Ribonuclease H-like superfamily/Ribonuclease H"/>
    <property type="match status" value="1"/>
</dbReference>
<feature type="binding site" evidence="14 15">
    <location>
        <position position="78"/>
    </location>
    <ligand>
        <name>a divalent metal cation</name>
        <dbReference type="ChEBI" id="CHEBI:60240"/>
    </ligand>
</feature>
<proteinExistence type="inferred from homology"/>
<sequence>MPVNDSAKYTIKELEAIFASGKVEDSFLAACRSDARKAAGRLVRRYEREQQDRSRVAKMYELEHRAWADGFDAVAGVDEAGRGPLAGPVAVAAVILPHDLYLPKLNDSKKLSAGVREELYARIQEKALSVGVALIDAQTIDRVNIYQATINGMYEAVFSLRPEPDKVLIDAVPLDNLPMPSQSIIKGDARSASIAAASILAKVTRDRLMDAYDKEYPEYGFARHKGYGTAEHIAALKKYGPCPIHRVSFEPIRSMVRGNV</sequence>
<dbReference type="NCBIfam" id="NF000594">
    <property type="entry name" value="PRK00015.1-1"/>
    <property type="match status" value="1"/>
</dbReference>
<comment type="catalytic activity">
    <reaction evidence="1 14 15 16">
        <text>Endonucleolytic cleavage to 5'-phosphomonoester.</text>
        <dbReference type="EC" id="3.1.26.4"/>
    </reaction>
</comment>
<dbReference type="InterPro" id="IPR036397">
    <property type="entry name" value="RNaseH_sf"/>
</dbReference>
<evidence type="ECO:0000256" key="4">
    <source>
        <dbReference type="ARBA" id="ARBA00004496"/>
    </source>
</evidence>
<dbReference type="NCBIfam" id="NF000595">
    <property type="entry name" value="PRK00015.1-3"/>
    <property type="match status" value="1"/>
</dbReference>
<dbReference type="InterPro" id="IPR024567">
    <property type="entry name" value="RNase_HII/HIII_dom"/>
</dbReference>
<gene>
    <name evidence="14" type="primary">rnhB</name>
    <name evidence="18" type="ORF">FYJ78_03510</name>
</gene>
<reference evidence="18 19" key="1">
    <citation type="submission" date="2019-08" db="EMBL/GenBank/DDBJ databases">
        <title>In-depth cultivation of the pig gut microbiome towards novel bacterial diversity and tailored functional studies.</title>
        <authorList>
            <person name="Wylensek D."/>
            <person name="Hitch T.C.A."/>
            <person name="Clavel T."/>
        </authorList>
    </citation>
    <scope>NUCLEOTIDE SEQUENCE [LARGE SCALE GENOMIC DNA]</scope>
    <source>
        <strain evidence="19">WCA-380-WT-3B3</strain>
    </source>
</reference>
<dbReference type="PANTHER" id="PTHR10954:SF18">
    <property type="entry name" value="RIBONUCLEASE HII"/>
    <property type="match status" value="1"/>
</dbReference>
<feature type="binding site" evidence="14 15">
    <location>
        <position position="170"/>
    </location>
    <ligand>
        <name>a divalent metal cation</name>
        <dbReference type="ChEBI" id="CHEBI:60240"/>
    </ligand>
</feature>
<dbReference type="GO" id="GO:0032299">
    <property type="term" value="C:ribonuclease H2 complex"/>
    <property type="evidence" value="ECO:0007669"/>
    <property type="project" value="TreeGrafter"/>
</dbReference>
<dbReference type="GO" id="GO:0006298">
    <property type="term" value="P:mismatch repair"/>
    <property type="evidence" value="ECO:0007669"/>
    <property type="project" value="TreeGrafter"/>
</dbReference>
<evidence type="ECO:0000256" key="3">
    <source>
        <dbReference type="ARBA" id="ARBA00004065"/>
    </source>
</evidence>
<keyword evidence="19" id="KW-1185">Reference proteome</keyword>
<keyword evidence="13 14" id="KW-0464">Manganese</keyword>
<dbReference type="Proteomes" id="UP000430222">
    <property type="component" value="Unassembled WGS sequence"/>
</dbReference>
<evidence type="ECO:0000256" key="8">
    <source>
        <dbReference type="ARBA" id="ARBA00022490"/>
    </source>
</evidence>
<evidence type="ECO:0000256" key="5">
    <source>
        <dbReference type="ARBA" id="ARBA00007383"/>
    </source>
</evidence>
<comment type="cofactor">
    <cofactor evidence="2">
        <name>Mg(2+)</name>
        <dbReference type="ChEBI" id="CHEBI:18420"/>
    </cofactor>
</comment>
<dbReference type="GO" id="GO:0003723">
    <property type="term" value="F:RNA binding"/>
    <property type="evidence" value="ECO:0007669"/>
    <property type="project" value="UniProtKB-UniRule"/>
</dbReference>
<dbReference type="EMBL" id="VUNL01000003">
    <property type="protein sequence ID" value="MSV24269.1"/>
    <property type="molecule type" value="Genomic_DNA"/>
</dbReference>
<evidence type="ECO:0000256" key="16">
    <source>
        <dbReference type="RuleBase" id="RU003515"/>
    </source>
</evidence>
<keyword evidence="12 14" id="KW-0378">Hydrolase</keyword>
<keyword evidence="9 14" id="KW-0540">Nuclease</keyword>
<keyword evidence="10 14" id="KW-0479">Metal-binding</keyword>
<protein>
    <recommendedName>
        <fullName evidence="7 14">Ribonuclease HII</fullName>
        <shortName evidence="14">RNase HII</shortName>
        <ecNumber evidence="6 14">3.1.26.4</ecNumber>
    </recommendedName>
</protein>
<comment type="function">
    <text evidence="3 14 16">Endonuclease that specifically degrades the RNA of RNA-DNA hybrids.</text>
</comment>
<evidence type="ECO:0000259" key="17">
    <source>
        <dbReference type="PROSITE" id="PS51975"/>
    </source>
</evidence>
<evidence type="ECO:0000313" key="19">
    <source>
        <dbReference type="Proteomes" id="UP000430222"/>
    </source>
</evidence>
<dbReference type="PANTHER" id="PTHR10954">
    <property type="entry name" value="RIBONUCLEASE H2 SUBUNIT A"/>
    <property type="match status" value="1"/>
</dbReference>
<feature type="binding site" evidence="14 15">
    <location>
        <position position="79"/>
    </location>
    <ligand>
        <name>a divalent metal cation</name>
        <dbReference type="ChEBI" id="CHEBI:60240"/>
    </ligand>
</feature>
<dbReference type="Pfam" id="PF01351">
    <property type="entry name" value="RNase_HII"/>
    <property type="match status" value="1"/>
</dbReference>
<dbReference type="GO" id="GO:0005737">
    <property type="term" value="C:cytoplasm"/>
    <property type="evidence" value="ECO:0007669"/>
    <property type="project" value="UniProtKB-SubCell"/>
</dbReference>
<comment type="caution">
    <text evidence="18">The sequence shown here is derived from an EMBL/GenBank/DDBJ whole genome shotgun (WGS) entry which is preliminary data.</text>
</comment>